<keyword evidence="1" id="KW-0472">Membrane</keyword>
<comment type="caution">
    <text evidence="2">The sequence shown here is derived from an EMBL/GenBank/DDBJ whole genome shotgun (WGS) entry which is preliminary data.</text>
</comment>
<organism evidence="2 3">
    <name type="scientific">Cyclospora cayetanensis</name>
    <dbReference type="NCBI Taxonomy" id="88456"/>
    <lineage>
        <taxon>Eukaryota</taxon>
        <taxon>Sar</taxon>
        <taxon>Alveolata</taxon>
        <taxon>Apicomplexa</taxon>
        <taxon>Conoidasida</taxon>
        <taxon>Coccidia</taxon>
        <taxon>Eucoccidiorida</taxon>
        <taxon>Eimeriorina</taxon>
        <taxon>Eimeriidae</taxon>
        <taxon>Cyclospora</taxon>
    </lineage>
</organism>
<feature type="transmembrane region" description="Helical" evidence="1">
    <location>
        <begin position="363"/>
        <end position="382"/>
    </location>
</feature>
<accession>A0A1D3D6A1</accession>
<keyword evidence="1" id="KW-0812">Transmembrane</keyword>
<dbReference type="InParanoid" id="A0A1D3D6A1"/>
<sequence length="407" mass="44407">MARNFSVPGLQGEPPIPVSRIWGSVLSPSVPSYARIASILKPSLNLRDETAGREWRWPPKGPLSTLSRGMGDYFGAMPSSPPNAFPKDFFSKKSLFECQGGPARALRRDLTLRRAQHPAAPSISGCPRKEELHKELATHIPPAAEAAPPEAHGHAAAQQGYRGQVLAAAEVTRGIPSVILQVFCAAAASGKTLAVASGSVQTQAVGPNLMGERWRYSGVKSSANSNTCVAALFRRVRKGKRQQLKECSAELHAKVQCPGASFPDVCSSSSSELRELQQSDASLDSSARNKLHQAATCEQQEQQPRRHGVCCNNVNGLWTETTRETHAASGSQQGLIDTRKQHQEPQHQQLLLRLLVKHQAKQWPMLLFWEAAILLMASYCGIGCQRSSRRKSINEPKRKAYSKKACL</sequence>
<evidence type="ECO:0000313" key="3">
    <source>
        <dbReference type="Proteomes" id="UP000095192"/>
    </source>
</evidence>
<reference evidence="2 3" key="1">
    <citation type="journal article" date="2016" name="BMC Genomics">
        <title>Comparative genomics reveals Cyclospora cayetanensis possesses coccidia-like metabolism and invasion components but unique surface antigens.</title>
        <authorList>
            <person name="Liu S."/>
            <person name="Wang L."/>
            <person name="Zheng H."/>
            <person name="Xu Z."/>
            <person name="Roellig D.M."/>
            <person name="Li N."/>
            <person name="Frace M.A."/>
            <person name="Tang K."/>
            <person name="Arrowood M.J."/>
            <person name="Moss D.M."/>
            <person name="Zhang L."/>
            <person name="Feng Y."/>
            <person name="Xiao L."/>
        </authorList>
    </citation>
    <scope>NUCLEOTIDE SEQUENCE [LARGE SCALE GENOMIC DNA]</scope>
    <source>
        <strain evidence="2 3">CHN_HEN01</strain>
    </source>
</reference>
<protein>
    <submittedName>
        <fullName evidence="2">Uncharacterized protein</fullName>
    </submittedName>
</protein>
<dbReference type="Proteomes" id="UP000095192">
    <property type="component" value="Unassembled WGS sequence"/>
</dbReference>
<dbReference type="EMBL" id="JROU02000558">
    <property type="protein sequence ID" value="OEH78975.1"/>
    <property type="molecule type" value="Genomic_DNA"/>
</dbReference>
<evidence type="ECO:0000256" key="1">
    <source>
        <dbReference type="SAM" id="Phobius"/>
    </source>
</evidence>
<name>A0A1D3D6A1_9EIME</name>
<dbReference type="AlphaFoldDB" id="A0A1D3D6A1"/>
<proteinExistence type="predicted"/>
<gene>
    <name evidence="2" type="ORF">cyc_02324</name>
</gene>
<dbReference type="VEuPathDB" id="ToxoDB:cyc_02324"/>
<keyword evidence="3" id="KW-1185">Reference proteome</keyword>
<keyword evidence="1" id="KW-1133">Transmembrane helix</keyword>
<evidence type="ECO:0000313" key="2">
    <source>
        <dbReference type="EMBL" id="OEH78975.1"/>
    </source>
</evidence>